<keyword evidence="2" id="KW-0560">Oxidoreductase</keyword>
<evidence type="ECO:0000256" key="2">
    <source>
        <dbReference type="ARBA" id="ARBA00023002"/>
    </source>
</evidence>
<feature type="domain" description="ACAD9/ACADV-like C-terminal" evidence="4">
    <location>
        <begin position="40"/>
        <end position="107"/>
    </location>
</feature>
<sequence>AGQGLNPRSYAGFGPLAPHLRFVGRSSRRLARNTFAGMARWQAGLEHRQVFLGRIVDIGAELFAMAACCSRAELLAKQDPARGRSARELAGAFCRQSRERVRQLSDDLWHNTDAGDRRLAGKGLDGDHTWLETGIIDISEGTGPWIAEPSPGPSQHKNQRRSYR</sequence>
<dbReference type="EMBL" id="JAAZSR010000046">
    <property type="protein sequence ID" value="NKX49897.1"/>
    <property type="molecule type" value="Genomic_DNA"/>
</dbReference>
<protein>
    <submittedName>
        <fullName evidence="5">Acyl-CoA dehydrogenase</fullName>
    </submittedName>
</protein>
<name>A0ABX1JKQ7_9MICC</name>
<feature type="non-terminal residue" evidence="5">
    <location>
        <position position="1"/>
    </location>
</feature>
<dbReference type="InterPro" id="IPR049448">
    <property type="entry name" value="ACAD9/ACADV-like_C"/>
</dbReference>
<dbReference type="Pfam" id="PF21343">
    <property type="entry name" value="ACAD9-ACADV_C"/>
    <property type="match status" value="1"/>
</dbReference>
<gene>
    <name evidence="5" type="ORF">HER39_04770</name>
</gene>
<accession>A0ABX1JKQ7</accession>
<feature type="region of interest" description="Disordered" evidence="3">
    <location>
        <begin position="141"/>
        <end position="164"/>
    </location>
</feature>
<evidence type="ECO:0000256" key="3">
    <source>
        <dbReference type="SAM" id="MobiDB-lite"/>
    </source>
</evidence>
<evidence type="ECO:0000259" key="4">
    <source>
        <dbReference type="Pfam" id="PF21343"/>
    </source>
</evidence>
<evidence type="ECO:0000313" key="5">
    <source>
        <dbReference type="EMBL" id="NKX49897.1"/>
    </source>
</evidence>
<evidence type="ECO:0000313" key="6">
    <source>
        <dbReference type="Proteomes" id="UP000523795"/>
    </source>
</evidence>
<keyword evidence="1" id="KW-0809">Transit peptide</keyword>
<dbReference type="Proteomes" id="UP000523795">
    <property type="component" value="Unassembled WGS sequence"/>
</dbReference>
<comment type="caution">
    <text evidence="5">The sequence shown here is derived from an EMBL/GenBank/DDBJ whole genome shotgun (WGS) entry which is preliminary data.</text>
</comment>
<dbReference type="Gene3D" id="1.20.140.10">
    <property type="entry name" value="Butyryl-CoA Dehydrogenase, subunit A, domain 3"/>
    <property type="match status" value="1"/>
</dbReference>
<organism evidence="5 6">
    <name type="scientific">Arthrobacter deserti</name>
    <dbReference type="NCBI Taxonomy" id="1742687"/>
    <lineage>
        <taxon>Bacteria</taxon>
        <taxon>Bacillati</taxon>
        <taxon>Actinomycetota</taxon>
        <taxon>Actinomycetes</taxon>
        <taxon>Micrococcales</taxon>
        <taxon>Micrococcaceae</taxon>
        <taxon>Arthrobacter</taxon>
    </lineage>
</organism>
<reference evidence="5 6" key="1">
    <citation type="submission" date="2020-04" db="EMBL/GenBank/DDBJ databases">
        <authorList>
            <person name="Liu S."/>
        </authorList>
    </citation>
    <scope>NUCLEOTIDE SEQUENCE [LARGE SCALE GENOMIC DNA]</scope>
    <source>
        <strain evidence="5 6">CGMCC 1.15091</strain>
    </source>
</reference>
<keyword evidence="6" id="KW-1185">Reference proteome</keyword>
<proteinExistence type="predicted"/>
<evidence type="ECO:0000256" key="1">
    <source>
        <dbReference type="ARBA" id="ARBA00022946"/>
    </source>
</evidence>